<dbReference type="InterPro" id="IPR039514">
    <property type="entry name" value="6GAL-like"/>
</dbReference>
<name>A0A9D2KR90_9BACE</name>
<proteinExistence type="predicted"/>
<feature type="domain" description="Endo-beta-1,6-galactanase-like" evidence="1">
    <location>
        <begin position="22"/>
        <end position="372"/>
    </location>
</feature>
<reference evidence="2" key="1">
    <citation type="journal article" date="2021" name="PeerJ">
        <title>Extensive microbial diversity within the chicken gut microbiome revealed by metagenomics and culture.</title>
        <authorList>
            <person name="Gilroy R."/>
            <person name="Ravi A."/>
            <person name="Getino M."/>
            <person name="Pursley I."/>
            <person name="Horton D.L."/>
            <person name="Alikhan N.F."/>
            <person name="Baker D."/>
            <person name="Gharbi K."/>
            <person name="Hall N."/>
            <person name="Watson M."/>
            <person name="Adriaenssens E.M."/>
            <person name="Foster-Nyarko E."/>
            <person name="Jarju S."/>
            <person name="Secka A."/>
            <person name="Antonio M."/>
            <person name="Oren A."/>
            <person name="Chaudhuri R.R."/>
            <person name="La Ragione R."/>
            <person name="Hildebrand F."/>
            <person name="Pallen M.J."/>
        </authorList>
    </citation>
    <scope>NUCLEOTIDE SEQUENCE</scope>
    <source>
        <strain evidence="2">ChiHecec1B25-7008</strain>
    </source>
</reference>
<accession>A0A9D2KR90</accession>
<sequence>MAAYTFAQVPAEKEGTDLEYTIHTDIQYQVIDNFSASDAWRCDFIGKYWPIEKKERIADLLFKREFDAQGNPVGMGLSNWRVNIGAGSYENREYNEVRVTWNRTECFLSPDGTYDFNKQLGQQWFMEAARKRGMNNFLFFANSAPYFMTRSASTLSPDMEYINLQEDKFDDFATFLATSAKHFIDKGYQVNYISPINEPNGEWAENPNQEGSFATKADIYRMTCELDKAISAAGIPSRIIIPEVGDMKYLFECDSIPKIPDDIIHSFFSSKGKYNVTGLANLYNCVAAHDYWSAYPPKLLVDMRTDIRNALKDLQDIKFWASEYCILEKNEEITMPPSPLKSINLGLYVARIIHNDLAVANASAWQWWTAVSLGEDVPIQLFPLKGSSAESVKYDGIISPTKMLWTTANYSFFIRPGMKRIAIQPTHAPVSDLEAATSVMASAYTDGKQIVAVFINYSAEEKNIKIDCKGYKQAKMYVTSIDKDLQHIGTRQLSSIQIPARSVATLVLNE</sequence>
<comment type="caution">
    <text evidence="2">The sequence shown here is derived from an EMBL/GenBank/DDBJ whole genome shotgun (WGS) entry which is preliminary data.</text>
</comment>
<gene>
    <name evidence="2" type="ORF">H9785_02250</name>
</gene>
<dbReference type="Gene3D" id="3.20.20.80">
    <property type="entry name" value="Glycosidases"/>
    <property type="match status" value="1"/>
</dbReference>
<evidence type="ECO:0000313" key="2">
    <source>
        <dbReference type="EMBL" id="HJA82786.1"/>
    </source>
</evidence>
<dbReference type="Gene3D" id="2.60.40.1180">
    <property type="entry name" value="Golgi alpha-mannosidase II"/>
    <property type="match status" value="1"/>
</dbReference>
<dbReference type="AlphaFoldDB" id="A0A9D2KR90"/>
<dbReference type="EMBL" id="DWZE01000027">
    <property type="protein sequence ID" value="HJA82786.1"/>
    <property type="molecule type" value="Genomic_DNA"/>
</dbReference>
<dbReference type="Proteomes" id="UP000823860">
    <property type="component" value="Unassembled WGS sequence"/>
</dbReference>
<reference evidence="2" key="2">
    <citation type="submission" date="2021-04" db="EMBL/GenBank/DDBJ databases">
        <authorList>
            <person name="Gilroy R."/>
        </authorList>
    </citation>
    <scope>NUCLEOTIDE SEQUENCE</scope>
    <source>
        <strain evidence="2">ChiHecec1B25-7008</strain>
    </source>
</reference>
<dbReference type="PANTHER" id="PTHR42767">
    <property type="entry name" value="ENDO-BETA-1,6-GALACTANASE"/>
    <property type="match status" value="1"/>
</dbReference>
<evidence type="ECO:0000313" key="3">
    <source>
        <dbReference type="Proteomes" id="UP000823860"/>
    </source>
</evidence>
<dbReference type="SUPFAM" id="SSF51445">
    <property type="entry name" value="(Trans)glycosidases"/>
    <property type="match status" value="1"/>
</dbReference>
<protein>
    <recommendedName>
        <fullName evidence="1">Endo-beta-1,6-galactanase-like domain-containing protein</fullName>
    </recommendedName>
</protein>
<dbReference type="InterPro" id="IPR039743">
    <property type="entry name" value="6GAL/EXGAL"/>
</dbReference>
<dbReference type="GO" id="GO:0004553">
    <property type="term" value="F:hydrolase activity, hydrolyzing O-glycosyl compounds"/>
    <property type="evidence" value="ECO:0007669"/>
    <property type="project" value="InterPro"/>
</dbReference>
<dbReference type="InterPro" id="IPR017853">
    <property type="entry name" value="GH"/>
</dbReference>
<dbReference type="InterPro" id="IPR013780">
    <property type="entry name" value="Glyco_hydro_b"/>
</dbReference>
<organism evidence="2 3">
    <name type="scientific">Candidatus Bacteroides intestinavium</name>
    <dbReference type="NCBI Taxonomy" id="2838469"/>
    <lineage>
        <taxon>Bacteria</taxon>
        <taxon>Pseudomonadati</taxon>
        <taxon>Bacteroidota</taxon>
        <taxon>Bacteroidia</taxon>
        <taxon>Bacteroidales</taxon>
        <taxon>Bacteroidaceae</taxon>
        <taxon>Bacteroides</taxon>
    </lineage>
</organism>
<evidence type="ECO:0000259" key="1">
    <source>
        <dbReference type="Pfam" id="PF14587"/>
    </source>
</evidence>
<dbReference type="PANTHER" id="PTHR42767:SF1">
    <property type="entry name" value="ENDO-BETA-1,6-GALACTANASE-LIKE DOMAIN-CONTAINING PROTEIN"/>
    <property type="match status" value="1"/>
</dbReference>
<dbReference type="Pfam" id="PF14587">
    <property type="entry name" value="Glyco_hydr_30_2"/>
    <property type="match status" value="1"/>
</dbReference>